<name>A0ABY9XW88_9FLAO</name>
<evidence type="ECO:0000313" key="1">
    <source>
        <dbReference type="EMBL" id="WNH10066.1"/>
    </source>
</evidence>
<sequence>MKLPKVNIDTVSLDENYYIDQDGYVYSATKLIEHSKKYESFELPLAGIDLRRSVWTVNDLDDFIHHAKRCTEANLKYPIILDKYGTIADGCHRIVKAIVIGKKSITAIRLLSMPDPDRREEKTNSEK</sequence>
<dbReference type="RefSeq" id="WP_415866415.1">
    <property type="nucleotide sequence ID" value="NZ_CP134537.1"/>
</dbReference>
<organism evidence="1 2">
    <name type="scientific">Thalassobellus suaedae</name>
    <dbReference type="NCBI Taxonomy" id="3074124"/>
    <lineage>
        <taxon>Bacteria</taxon>
        <taxon>Pseudomonadati</taxon>
        <taxon>Bacteroidota</taxon>
        <taxon>Flavobacteriia</taxon>
        <taxon>Flavobacteriales</taxon>
        <taxon>Flavobacteriaceae</taxon>
        <taxon>Thalassobellus</taxon>
    </lineage>
</organism>
<dbReference type="Proteomes" id="UP001302806">
    <property type="component" value="Chromosome"/>
</dbReference>
<proteinExistence type="predicted"/>
<dbReference type="EMBL" id="CP134537">
    <property type="protein sequence ID" value="WNH10066.1"/>
    <property type="molecule type" value="Genomic_DNA"/>
</dbReference>
<accession>A0ABY9XW88</accession>
<gene>
    <name evidence="1" type="ORF">RHP51_05035</name>
</gene>
<evidence type="ECO:0008006" key="3">
    <source>
        <dbReference type="Google" id="ProtNLM"/>
    </source>
</evidence>
<evidence type="ECO:0000313" key="2">
    <source>
        <dbReference type="Proteomes" id="UP001302806"/>
    </source>
</evidence>
<protein>
    <recommendedName>
        <fullName evidence="3">ParB/Sulfiredoxin domain-containing protein</fullName>
    </recommendedName>
</protein>
<reference evidence="1 2" key="1">
    <citation type="submission" date="2023-09" db="EMBL/GenBank/DDBJ databases">
        <title>Thalassobella suaedae gen. nov., sp. nov., a marine bacterium of the family Flavobacteriaceae isolated from a halophyte Suaeda japonica.</title>
        <authorList>
            <person name="Lee S.Y."/>
            <person name="Hwang C.Y."/>
        </authorList>
    </citation>
    <scope>NUCLEOTIDE SEQUENCE [LARGE SCALE GENOMIC DNA]</scope>
    <source>
        <strain evidence="1 2">HL-DH14</strain>
    </source>
</reference>